<dbReference type="InterPro" id="IPR027521">
    <property type="entry name" value="Usb1"/>
</dbReference>
<name>A0A4C2E6G6_9SACH</name>
<dbReference type="Pfam" id="PF09749">
    <property type="entry name" value="HVSL"/>
    <property type="match status" value="1"/>
</dbReference>
<dbReference type="AlphaFoldDB" id="A0A4C2E6G6"/>
<evidence type="ECO:0000313" key="2">
    <source>
        <dbReference type="Proteomes" id="UP000301737"/>
    </source>
</evidence>
<evidence type="ECO:0000313" key="1">
    <source>
        <dbReference type="EMBL" id="GCE98906.1"/>
    </source>
</evidence>
<dbReference type="Gene3D" id="3.90.1140.10">
    <property type="entry name" value="Cyclic phosphodiesterase"/>
    <property type="match status" value="1"/>
</dbReference>
<protein>
    <submittedName>
        <fullName evidence="1">Nuclease</fullName>
    </submittedName>
</protein>
<keyword evidence="2" id="KW-1185">Reference proteome</keyword>
<reference evidence="1 2" key="1">
    <citation type="submission" date="2019-01" db="EMBL/GenBank/DDBJ databases">
        <title>Draft Genome Sequencing of Zygosaccharomyces mellis Ca-7.</title>
        <authorList>
            <person name="Shiwa Y."/>
            <person name="Kanesaki Y."/>
            <person name="Ishige T."/>
            <person name="Mura K."/>
            <person name="Hori T."/>
            <person name="Tamura T."/>
        </authorList>
    </citation>
    <scope>NUCLEOTIDE SEQUENCE [LARGE SCALE GENOMIC DNA]</scope>
    <source>
        <strain evidence="1 2">Ca-7</strain>
    </source>
</reference>
<dbReference type="GO" id="GO:0034477">
    <property type="term" value="P:U6 snRNA 3'-end processing"/>
    <property type="evidence" value="ECO:0007669"/>
    <property type="project" value="InterPro"/>
</dbReference>
<proteinExistence type="predicted"/>
<gene>
    <name evidence="1" type="primary">USB1</name>
    <name evidence="1" type="ORF">ZYGM_002414</name>
</gene>
<organism evidence="1 2">
    <name type="scientific">Zygosaccharomyces mellis</name>
    <dbReference type="NCBI Taxonomy" id="42258"/>
    <lineage>
        <taxon>Eukaryota</taxon>
        <taxon>Fungi</taxon>
        <taxon>Dikarya</taxon>
        <taxon>Ascomycota</taxon>
        <taxon>Saccharomycotina</taxon>
        <taxon>Saccharomycetes</taxon>
        <taxon>Saccharomycetales</taxon>
        <taxon>Saccharomycetaceae</taxon>
        <taxon>Zygosaccharomyces</taxon>
    </lineage>
</organism>
<dbReference type="OrthoDB" id="49151at2759"/>
<dbReference type="GO" id="GO:0004518">
    <property type="term" value="F:nuclease activity"/>
    <property type="evidence" value="ECO:0007669"/>
    <property type="project" value="InterPro"/>
</dbReference>
<sequence>MNRVREDYGSSDSESDLETFPELPDAILDKYHLTPSINMNRVTGFNSFVYLELRLSKSQRMNLTRMLAHFQAQCGNSDIDVLKRIKFEPLHMSPLGSPEPLHVSLSRGLEFRDSIQRDQFQRCLSARLGSSCLNPIDIEFEPKFQILDSRLKDRVFLTLPVLSSQRSHWFKSVCQVLWESLREVWPSCKDEEIDEMVCSPESMHMSIAQAYGTTASELAVWIQLLEPLRPLPTWNITHLKLDKNRESMKIPLVT</sequence>
<comment type="caution">
    <text evidence="1">The sequence shown here is derived from an EMBL/GenBank/DDBJ whole genome shotgun (WGS) entry which is preliminary data.</text>
</comment>
<accession>A0A4C2E6G6</accession>
<dbReference type="Proteomes" id="UP000301737">
    <property type="component" value="Unassembled WGS sequence"/>
</dbReference>
<dbReference type="EMBL" id="BIMX01000007">
    <property type="protein sequence ID" value="GCE98906.1"/>
    <property type="molecule type" value="Genomic_DNA"/>
</dbReference>